<dbReference type="SUPFAM" id="SSF52833">
    <property type="entry name" value="Thioredoxin-like"/>
    <property type="match status" value="1"/>
</dbReference>
<proteinExistence type="inferred from homology"/>
<gene>
    <name evidence="2" type="ORF">IQ260_07790</name>
</gene>
<evidence type="ECO:0000313" key="2">
    <source>
        <dbReference type="EMBL" id="MBE9066551.1"/>
    </source>
</evidence>
<comment type="caution">
    <text evidence="2">The sequence shown here is derived from an EMBL/GenBank/DDBJ whole genome shotgun (WGS) entry which is preliminary data.</text>
</comment>
<organism evidence="2 3">
    <name type="scientific">Leptolyngbya cf. ectocarpi LEGE 11479</name>
    <dbReference type="NCBI Taxonomy" id="1828722"/>
    <lineage>
        <taxon>Bacteria</taxon>
        <taxon>Bacillati</taxon>
        <taxon>Cyanobacteriota</taxon>
        <taxon>Cyanophyceae</taxon>
        <taxon>Leptolyngbyales</taxon>
        <taxon>Leptolyngbyaceae</taxon>
        <taxon>Leptolyngbya group</taxon>
        <taxon>Leptolyngbya</taxon>
    </lineage>
</organism>
<accession>A0A928ZT69</accession>
<dbReference type="Pfam" id="PF03960">
    <property type="entry name" value="ArsC"/>
    <property type="match status" value="1"/>
</dbReference>
<dbReference type="NCBIfam" id="TIGR01617">
    <property type="entry name" value="arsC_related"/>
    <property type="match status" value="1"/>
</dbReference>
<dbReference type="PROSITE" id="PS51353">
    <property type="entry name" value="ARSC"/>
    <property type="match status" value="1"/>
</dbReference>
<dbReference type="InterPro" id="IPR006504">
    <property type="entry name" value="Tscrpt_reg_Spx/MgsR"/>
</dbReference>
<dbReference type="PANTHER" id="PTHR30041:SF8">
    <property type="entry name" value="PROTEIN YFFB"/>
    <property type="match status" value="1"/>
</dbReference>
<evidence type="ECO:0000256" key="1">
    <source>
        <dbReference type="PROSITE-ProRule" id="PRU01282"/>
    </source>
</evidence>
<dbReference type="PANTHER" id="PTHR30041">
    <property type="entry name" value="ARSENATE REDUCTASE"/>
    <property type="match status" value="1"/>
</dbReference>
<evidence type="ECO:0000313" key="3">
    <source>
        <dbReference type="Proteomes" id="UP000615026"/>
    </source>
</evidence>
<sequence>MALQVYGIPNCGTCKKALKWLDANGIDYDFINTKEHSPTREQITDWVTTLTAKPMRNTSGMSYRALGEEKKTWSDATWIDAFTEDAMLLKRPLFVKAGKAVLVGFRASETELQEKLAS</sequence>
<name>A0A928ZT69_LEPEC</name>
<protein>
    <submittedName>
        <fullName evidence="2">Spx/MgsR family RNA polymerase-binding regulatory protein</fullName>
    </submittedName>
</protein>
<keyword evidence="3" id="KW-1185">Reference proteome</keyword>
<dbReference type="CDD" id="cd02977">
    <property type="entry name" value="ArsC_family"/>
    <property type="match status" value="1"/>
</dbReference>
<dbReference type="InterPro" id="IPR006660">
    <property type="entry name" value="Arsenate_reductase-like"/>
</dbReference>
<dbReference type="Proteomes" id="UP000615026">
    <property type="component" value="Unassembled WGS sequence"/>
</dbReference>
<dbReference type="EMBL" id="JADEXP010000047">
    <property type="protein sequence ID" value="MBE9066551.1"/>
    <property type="molecule type" value="Genomic_DNA"/>
</dbReference>
<dbReference type="Gene3D" id="3.40.30.10">
    <property type="entry name" value="Glutaredoxin"/>
    <property type="match status" value="1"/>
</dbReference>
<dbReference type="AlphaFoldDB" id="A0A928ZT69"/>
<dbReference type="InterPro" id="IPR036249">
    <property type="entry name" value="Thioredoxin-like_sf"/>
</dbReference>
<reference evidence="2" key="1">
    <citation type="submission" date="2020-10" db="EMBL/GenBank/DDBJ databases">
        <authorList>
            <person name="Castelo-Branco R."/>
            <person name="Eusebio N."/>
            <person name="Adriana R."/>
            <person name="Vieira A."/>
            <person name="Brugerolle De Fraissinette N."/>
            <person name="Rezende De Castro R."/>
            <person name="Schneider M.P."/>
            <person name="Vasconcelos V."/>
            <person name="Leao P.N."/>
        </authorList>
    </citation>
    <scope>NUCLEOTIDE SEQUENCE</scope>
    <source>
        <strain evidence="2">LEGE 11479</strain>
    </source>
</reference>
<comment type="similarity">
    <text evidence="1">Belongs to the ArsC family.</text>
</comment>